<evidence type="ECO:0000256" key="2">
    <source>
        <dbReference type="ARBA" id="ARBA00023125"/>
    </source>
</evidence>
<evidence type="ECO:0000313" key="6">
    <source>
        <dbReference type="Proteomes" id="UP000499080"/>
    </source>
</evidence>
<accession>A0A4Y2LAK1</accession>
<dbReference type="Pfam" id="PF04218">
    <property type="entry name" value="CENP-B_N"/>
    <property type="match status" value="1"/>
</dbReference>
<dbReference type="AlphaFoldDB" id="A0A4Y2LAK1"/>
<dbReference type="Proteomes" id="UP000499080">
    <property type="component" value="Unassembled WGS sequence"/>
</dbReference>
<dbReference type="SUPFAM" id="SSF46689">
    <property type="entry name" value="Homeodomain-like"/>
    <property type="match status" value="2"/>
</dbReference>
<dbReference type="Gene3D" id="1.10.10.60">
    <property type="entry name" value="Homeodomain-like"/>
    <property type="match status" value="2"/>
</dbReference>
<reference evidence="5 6" key="1">
    <citation type="journal article" date="2019" name="Sci. Rep.">
        <title>Orb-weaving spider Araneus ventricosus genome elucidates the spidroin gene catalogue.</title>
        <authorList>
            <person name="Kono N."/>
            <person name="Nakamura H."/>
            <person name="Ohtoshi R."/>
            <person name="Moran D.A.P."/>
            <person name="Shinohara A."/>
            <person name="Yoshida Y."/>
            <person name="Fujiwara M."/>
            <person name="Mori M."/>
            <person name="Tomita M."/>
            <person name="Arakawa K."/>
        </authorList>
    </citation>
    <scope>NUCLEOTIDE SEQUENCE [LARGE SCALE GENOMIC DNA]</scope>
</reference>
<name>A0A4Y2LAK1_ARAVE</name>
<dbReference type="PANTHER" id="PTHR19303:SF73">
    <property type="entry name" value="PROTEIN PDC2"/>
    <property type="match status" value="1"/>
</dbReference>
<sequence>MDVIKAVGKNANVSELTCVVLPCARTGEAKAALIPKQKTSSKKRTKKKMISYNLIAYHSVNKAVTTANVGKRKAFSIEDKVKFIRKLQNGESRSAICKEFSLSKSTVATVWKNRDSIIPAYEKNINGCKRLRKAEKENVEESLFQWFTVQRSRNLPITGALLQAKANEFAELFQEKSFAPMDGWIRLRSGKVVGEVSSVCSSDINHWMENVWPDIIRNHDEKDIFNANETGLFYKLTPNQTLKFKGEKCVGGQVSKARITILVCTNMNG</sequence>
<keyword evidence="3" id="KW-0539">Nucleus</keyword>
<dbReference type="PROSITE" id="PS51253">
    <property type="entry name" value="HTH_CENPB"/>
    <property type="match status" value="1"/>
</dbReference>
<comment type="subcellular location">
    <subcellularLocation>
        <location evidence="1">Nucleus</location>
    </subcellularLocation>
</comment>
<evidence type="ECO:0000256" key="1">
    <source>
        <dbReference type="ARBA" id="ARBA00004123"/>
    </source>
</evidence>
<dbReference type="GO" id="GO:0003677">
    <property type="term" value="F:DNA binding"/>
    <property type="evidence" value="ECO:0007669"/>
    <property type="project" value="UniProtKB-KW"/>
</dbReference>
<evidence type="ECO:0000256" key="3">
    <source>
        <dbReference type="ARBA" id="ARBA00023242"/>
    </source>
</evidence>
<keyword evidence="6" id="KW-1185">Reference proteome</keyword>
<keyword evidence="2" id="KW-0238">DNA-binding</keyword>
<dbReference type="PANTHER" id="PTHR19303">
    <property type="entry name" value="TRANSPOSON"/>
    <property type="match status" value="1"/>
</dbReference>
<gene>
    <name evidence="5" type="primary">TIGD4_10</name>
    <name evidence="5" type="ORF">AVEN_230280_1</name>
</gene>
<comment type="caution">
    <text evidence="5">The sequence shown here is derived from an EMBL/GenBank/DDBJ whole genome shotgun (WGS) entry which is preliminary data.</text>
</comment>
<dbReference type="InterPro" id="IPR006600">
    <property type="entry name" value="HTH_CenpB_DNA-bd_dom"/>
</dbReference>
<protein>
    <submittedName>
        <fullName evidence="5">Tigger transposable element-derived protein 4</fullName>
    </submittedName>
</protein>
<dbReference type="EMBL" id="BGPR01005510">
    <property type="protein sequence ID" value="GBN10847.1"/>
    <property type="molecule type" value="Genomic_DNA"/>
</dbReference>
<evidence type="ECO:0000313" key="5">
    <source>
        <dbReference type="EMBL" id="GBN10847.1"/>
    </source>
</evidence>
<proteinExistence type="predicted"/>
<organism evidence="5 6">
    <name type="scientific">Araneus ventricosus</name>
    <name type="common">Orbweaver spider</name>
    <name type="synonym">Epeira ventricosa</name>
    <dbReference type="NCBI Taxonomy" id="182803"/>
    <lineage>
        <taxon>Eukaryota</taxon>
        <taxon>Metazoa</taxon>
        <taxon>Ecdysozoa</taxon>
        <taxon>Arthropoda</taxon>
        <taxon>Chelicerata</taxon>
        <taxon>Arachnida</taxon>
        <taxon>Araneae</taxon>
        <taxon>Araneomorphae</taxon>
        <taxon>Entelegynae</taxon>
        <taxon>Araneoidea</taxon>
        <taxon>Araneidae</taxon>
        <taxon>Araneus</taxon>
    </lineage>
</organism>
<dbReference type="Pfam" id="PF03221">
    <property type="entry name" value="HTH_Tnp_Tc5"/>
    <property type="match status" value="1"/>
</dbReference>
<dbReference type="InterPro" id="IPR050863">
    <property type="entry name" value="CenT-Element_Derived"/>
</dbReference>
<evidence type="ECO:0000259" key="4">
    <source>
        <dbReference type="PROSITE" id="PS51253"/>
    </source>
</evidence>
<dbReference type="InterPro" id="IPR009057">
    <property type="entry name" value="Homeodomain-like_sf"/>
</dbReference>
<feature type="domain" description="HTH CENPB-type" evidence="4">
    <location>
        <begin position="127"/>
        <end position="198"/>
    </location>
</feature>
<dbReference type="InterPro" id="IPR007889">
    <property type="entry name" value="HTH_Psq"/>
</dbReference>
<dbReference type="OrthoDB" id="6430169at2759"/>
<dbReference type="GO" id="GO:0005634">
    <property type="term" value="C:nucleus"/>
    <property type="evidence" value="ECO:0007669"/>
    <property type="project" value="UniProtKB-SubCell"/>
</dbReference>